<dbReference type="AlphaFoldDB" id="L9W9L3"/>
<organism evidence="2 3">
    <name type="scientific">Natronorubrum tibetense GA33</name>
    <dbReference type="NCBI Taxonomy" id="1114856"/>
    <lineage>
        <taxon>Archaea</taxon>
        <taxon>Methanobacteriati</taxon>
        <taxon>Methanobacteriota</taxon>
        <taxon>Stenosarchaea group</taxon>
        <taxon>Halobacteria</taxon>
        <taxon>Halobacteriales</taxon>
        <taxon>Natrialbaceae</taxon>
        <taxon>Natronorubrum</taxon>
    </lineage>
</organism>
<proteinExistence type="predicted"/>
<sequence length="62" mass="6915">MALNKLRQLDGNSAGVTIPKDDLRLEGLINENGKIAGEHHIHIRHVDDGEWTLNLVGEIDFD</sequence>
<dbReference type="OrthoDB" id="201619at2157"/>
<protein>
    <recommendedName>
        <fullName evidence="1">DUF8053 domain-containing protein</fullName>
    </recommendedName>
</protein>
<evidence type="ECO:0000313" key="2">
    <source>
        <dbReference type="EMBL" id="ELY46185.1"/>
    </source>
</evidence>
<dbReference type="PATRIC" id="fig|1114856.3.peg.292"/>
<dbReference type="EMBL" id="AOHW01000004">
    <property type="protein sequence ID" value="ELY46185.1"/>
    <property type="molecule type" value="Genomic_DNA"/>
</dbReference>
<dbReference type="Pfam" id="PF26227">
    <property type="entry name" value="DUF8053"/>
    <property type="match status" value="1"/>
</dbReference>
<feature type="domain" description="DUF8053" evidence="1">
    <location>
        <begin position="3"/>
        <end position="56"/>
    </location>
</feature>
<dbReference type="Proteomes" id="UP000011599">
    <property type="component" value="Unassembled WGS sequence"/>
</dbReference>
<reference evidence="2 3" key="1">
    <citation type="journal article" date="2014" name="PLoS Genet.">
        <title>Phylogenetically driven sequencing of extremely halophilic archaea reveals strategies for static and dynamic osmo-response.</title>
        <authorList>
            <person name="Becker E.A."/>
            <person name="Seitzer P.M."/>
            <person name="Tritt A."/>
            <person name="Larsen D."/>
            <person name="Krusor M."/>
            <person name="Yao A.I."/>
            <person name="Wu D."/>
            <person name="Madern D."/>
            <person name="Eisen J.A."/>
            <person name="Darling A.E."/>
            <person name="Facciotti M.T."/>
        </authorList>
    </citation>
    <scope>NUCLEOTIDE SEQUENCE [LARGE SCALE GENOMIC DNA]</scope>
    <source>
        <strain evidence="2 3">GA33</strain>
    </source>
</reference>
<evidence type="ECO:0000313" key="3">
    <source>
        <dbReference type="Proteomes" id="UP000011599"/>
    </source>
</evidence>
<dbReference type="RefSeq" id="WP_006087948.1">
    <property type="nucleotide sequence ID" value="NZ_AOHW01000004.1"/>
</dbReference>
<dbReference type="InterPro" id="IPR058366">
    <property type="entry name" value="DUF8053"/>
</dbReference>
<accession>L9W9L3</accession>
<gene>
    <name evidence="2" type="ORF">C496_01421</name>
</gene>
<name>L9W9L3_9EURY</name>
<dbReference type="eggNOG" id="arCOG07539">
    <property type="taxonomic scope" value="Archaea"/>
</dbReference>
<keyword evidence="3" id="KW-1185">Reference proteome</keyword>
<evidence type="ECO:0000259" key="1">
    <source>
        <dbReference type="Pfam" id="PF26227"/>
    </source>
</evidence>
<comment type="caution">
    <text evidence="2">The sequence shown here is derived from an EMBL/GenBank/DDBJ whole genome shotgun (WGS) entry which is preliminary data.</text>
</comment>
<dbReference type="STRING" id="1114856.GCA_000383975_03942"/>